<evidence type="ECO:0000313" key="4">
    <source>
        <dbReference type="EMBL" id="GAB68401.1"/>
    </source>
</evidence>
<dbReference type="OMA" id="RDKQGTK"/>
<feature type="compositionally biased region" description="Basic and acidic residues" evidence="1">
    <location>
        <begin position="237"/>
        <end position="296"/>
    </location>
</feature>
<feature type="domain" description="DUF7602" evidence="3">
    <location>
        <begin position="300"/>
        <end position="386"/>
    </location>
</feature>
<feature type="compositionally biased region" description="Low complexity" evidence="1">
    <location>
        <begin position="515"/>
        <end position="546"/>
    </location>
</feature>
<evidence type="ECO:0000259" key="2">
    <source>
        <dbReference type="Pfam" id="PF14418"/>
    </source>
</evidence>
<dbReference type="Pfam" id="PF14418">
    <property type="entry name" value="OHA"/>
    <property type="match status" value="1"/>
</dbReference>
<dbReference type="InterPro" id="IPR025677">
    <property type="entry name" value="OST-HTH-assoc_dom"/>
</dbReference>
<dbReference type="AlphaFoldDB" id="K6UEI3"/>
<feature type="region of interest" description="Disordered" evidence="1">
    <location>
        <begin position="649"/>
        <end position="674"/>
    </location>
</feature>
<feature type="region of interest" description="Disordered" evidence="1">
    <location>
        <begin position="209"/>
        <end position="305"/>
    </location>
</feature>
<feature type="compositionally biased region" description="Low complexity" evidence="1">
    <location>
        <begin position="134"/>
        <end position="144"/>
    </location>
</feature>
<feature type="compositionally biased region" description="Basic residues" evidence="1">
    <location>
        <begin position="1"/>
        <end position="12"/>
    </location>
</feature>
<protein>
    <submittedName>
        <fullName evidence="4">Uncharacterized protein</fullName>
    </submittedName>
</protein>
<dbReference type="eggNOG" id="ENOG502T0GF">
    <property type="taxonomic scope" value="Eukaryota"/>
</dbReference>
<dbReference type="Pfam" id="PF24549">
    <property type="entry name" value="DUF7602"/>
    <property type="match status" value="1"/>
</dbReference>
<organism evidence="4 5">
    <name type="scientific">Plasmodium cynomolgi (strain B)</name>
    <dbReference type="NCBI Taxonomy" id="1120755"/>
    <lineage>
        <taxon>Eukaryota</taxon>
        <taxon>Sar</taxon>
        <taxon>Alveolata</taxon>
        <taxon>Apicomplexa</taxon>
        <taxon>Aconoidasida</taxon>
        <taxon>Haemosporida</taxon>
        <taxon>Plasmodiidae</taxon>
        <taxon>Plasmodium</taxon>
        <taxon>Plasmodium (Plasmodium)</taxon>
    </lineage>
</organism>
<feature type="region of interest" description="Disordered" evidence="1">
    <location>
        <begin position="514"/>
        <end position="555"/>
    </location>
</feature>
<gene>
    <name evidence="4" type="ORF">PCYB_132750</name>
</gene>
<feature type="region of interest" description="Disordered" evidence="1">
    <location>
        <begin position="1"/>
        <end position="35"/>
    </location>
</feature>
<name>K6UEI3_PLACD</name>
<accession>K6UEI3</accession>
<dbReference type="InterPro" id="IPR056022">
    <property type="entry name" value="DUF7602"/>
</dbReference>
<dbReference type="PhylomeDB" id="K6UEI3"/>
<evidence type="ECO:0000256" key="1">
    <source>
        <dbReference type="SAM" id="MobiDB-lite"/>
    </source>
</evidence>
<feature type="domain" description="OST-HTH associated" evidence="2">
    <location>
        <begin position="563"/>
        <end position="619"/>
    </location>
</feature>
<keyword evidence="5" id="KW-1185">Reference proteome</keyword>
<dbReference type="VEuPathDB" id="PlasmoDB:PCYB_132750"/>
<evidence type="ECO:0000259" key="3">
    <source>
        <dbReference type="Pfam" id="PF24549"/>
    </source>
</evidence>
<feature type="compositionally biased region" description="Basic and acidic residues" evidence="1">
    <location>
        <begin position="160"/>
        <end position="178"/>
    </location>
</feature>
<dbReference type="KEGG" id="pcy:PCYB_132750"/>
<dbReference type="OrthoDB" id="382692at2759"/>
<dbReference type="RefSeq" id="XP_004224348.1">
    <property type="nucleotide sequence ID" value="XM_004224300.1"/>
</dbReference>
<dbReference type="EMBL" id="DF157105">
    <property type="protein sequence ID" value="GAB68401.1"/>
    <property type="molecule type" value="Genomic_DNA"/>
</dbReference>
<proteinExistence type="predicted"/>
<dbReference type="Proteomes" id="UP000006319">
    <property type="component" value="Chromosome 13"/>
</dbReference>
<dbReference type="GeneID" id="14694775"/>
<reference evidence="4 5" key="1">
    <citation type="journal article" date="2012" name="Nat. Genet.">
        <title>Plasmodium cynomolgi genome sequences provide insight into Plasmodium vivax and the monkey malaria clade.</title>
        <authorList>
            <person name="Tachibana S."/>
            <person name="Sullivan S.A."/>
            <person name="Kawai S."/>
            <person name="Nakamura S."/>
            <person name="Kim H.R."/>
            <person name="Goto N."/>
            <person name="Arisue N."/>
            <person name="Palacpac N.M.Q."/>
            <person name="Honma H."/>
            <person name="Yagi M."/>
            <person name="Tougan T."/>
            <person name="Katakai Y."/>
            <person name="Kaneko O."/>
            <person name="Mita T."/>
            <person name="Kita K."/>
            <person name="Yasutomi Y."/>
            <person name="Sutton P.L."/>
            <person name="Shakhbatyan R."/>
            <person name="Horii T."/>
            <person name="Yasunaga T."/>
            <person name="Barnwell J.W."/>
            <person name="Escalante A.A."/>
            <person name="Carlton J.M."/>
            <person name="Tanabe K."/>
        </authorList>
    </citation>
    <scope>NUCLEOTIDE SEQUENCE [LARGE SCALE GENOMIC DNA]</scope>
    <source>
        <strain evidence="4 5">B</strain>
    </source>
</reference>
<sequence>MGYAHNNKRRNKNLSGSDVGHYLKGKGPHKNCKENKPVELYDKNVPYGGMFHAHNNVLLGGQGTGNFFRRTDRRTNNTYNYGREDGARGTVGEVTYVFYEPLRYPAFKMADRRSGGGAAKNGYVEKDAANGGAQKNAANGGAQKDAANGDAQKDAANGDAQKDAAKRNRRETSEEDKGVPPVGAPNGESCGGAEEASMTTTNLTHVGKTKKAGECNSGGLHHGANGEVVVVKKQRSRDKQGTKNQKSRDKQGMKSQRSRDKQGTKSQRSRDKQGTKSQRSRDKQGTKSQRSRDKQGTKKQIGRNPNEITNEVKFILHMTILTLYKDQIKPTYKQIKERLGTFHQNMELQNNFLEICLSLQNEYLVVKSKRNNIFVLLRETPKWFSGWIKTRSLSHLAVQFAKHLCRKGHLFFQSSDTLEGALGLFGQDSTSRGSFGQDNTSHGSFAYDSFQHGAIARCSALHGEPAGSSRGLFTFNLLHDSFSYFSHVNDTVVRLVDSSLVGLYQSILGEEENKAASSGGRSGEAASSETRSSEAASSGTRSSGTRITDSPIASEPPWELDSDIYKAAEGLKKRDLPFFSDYSVGRIAHIVQLGLYGGLLHEEGQVIKPACCCRGVAASVWGGAGVGTRVGTTVGAGVGGKMGRKINSQINSEVGGEVESPPREETGGGESEEASFTRNFKRHMEGEDANAVCSDADPVCSDADPVCSDASLPRRDAHLSFQNGGGSSKAGKYEGVVPLVPTAEDAKVKIDQLLKGSRKKIIYFCSFKDKFFKNFEQVLCPVQFGCRSLIEFLFFHCQEVCKLFLLNRNVILVHPSFDEQSVKDLVREAKEEEEDGDGDEDENVIEEFNYAEYVSNVTYTQKNSQTQQGSLQVCTVLKDLGKKKDNFFITFSFWKCVTGKGKAPTW</sequence>
<feature type="region of interest" description="Disordered" evidence="1">
    <location>
        <begin position="134"/>
        <end position="196"/>
    </location>
</feature>
<evidence type="ECO:0000313" key="5">
    <source>
        <dbReference type="Proteomes" id="UP000006319"/>
    </source>
</evidence>